<evidence type="ECO:0000313" key="2">
    <source>
        <dbReference type="EMBL" id="EFX60420.1"/>
    </source>
</evidence>
<evidence type="ECO:0000256" key="1">
    <source>
        <dbReference type="SAM" id="SignalP"/>
    </source>
</evidence>
<dbReference type="InParanoid" id="E9I6G0"/>
<organism evidence="2 3">
    <name type="scientific">Daphnia pulex</name>
    <name type="common">Water flea</name>
    <dbReference type="NCBI Taxonomy" id="6669"/>
    <lineage>
        <taxon>Eukaryota</taxon>
        <taxon>Metazoa</taxon>
        <taxon>Ecdysozoa</taxon>
        <taxon>Arthropoda</taxon>
        <taxon>Crustacea</taxon>
        <taxon>Branchiopoda</taxon>
        <taxon>Diplostraca</taxon>
        <taxon>Cladocera</taxon>
        <taxon>Anomopoda</taxon>
        <taxon>Daphniidae</taxon>
        <taxon>Daphnia</taxon>
    </lineage>
</organism>
<name>E9I6G0_DAPPU</name>
<evidence type="ECO:0000313" key="3">
    <source>
        <dbReference type="Proteomes" id="UP000000305"/>
    </source>
</evidence>
<keyword evidence="3" id="KW-1185">Reference proteome</keyword>
<dbReference type="EMBL" id="GL736426">
    <property type="protein sequence ID" value="EFX60420.1"/>
    <property type="molecule type" value="Genomic_DNA"/>
</dbReference>
<dbReference type="OrthoDB" id="9984440at2759"/>
<feature type="chain" id="PRO_5003241499" evidence="1">
    <location>
        <begin position="22"/>
        <end position="358"/>
    </location>
</feature>
<dbReference type="HOGENOM" id="CLU_806106_0_0_1"/>
<reference evidence="2 3" key="1">
    <citation type="journal article" date="2011" name="Science">
        <title>The ecoresponsive genome of Daphnia pulex.</title>
        <authorList>
            <person name="Colbourne J.K."/>
            <person name="Pfrender M.E."/>
            <person name="Gilbert D."/>
            <person name="Thomas W.K."/>
            <person name="Tucker A."/>
            <person name="Oakley T.H."/>
            <person name="Tokishita S."/>
            <person name="Aerts A."/>
            <person name="Arnold G.J."/>
            <person name="Basu M.K."/>
            <person name="Bauer D.J."/>
            <person name="Caceres C.E."/>
            <person name="Carmel L."/>
            <person name="Casola C."/>
            <person name="Choi J.H."/>
            <person name="Detter J.C."/>
            <person name="Dong Q."/>
            <person name="Dusheyko S."/>
            <person name="Eads B.D."/>
            <person name="Frohlich T."/>
            <person name="Geiler-Samerotte K.A."/>
            <person name="Gerlach D."/>
            <person name="Hatcher P."/>
            <person name="Jogdeo S."/>
            <person name="Krijgsveld J."/>
            <person name="Kriventseva E.V."/>
            <person name="Kultz D."/>
            <person name="Laforsch C."/>
            <person name="Lindquist E."/>
            <person name="Lopez J."/>
            <person name="Manak J.R."/>
            <person name="Muller J."/>
            <person name="Pangilinan J."/>
            <person name="Patwardhan R.P."/>
            <person name="Pitluck S."/>
            <person name="Pritham E.J."/>
            <person name="Rechtsteiner A."/>
            <person name="Rho M."/>
            <person name="Rogozin I.B."/>
            <person name="Sakarya O."/>
            <person name="Salamov A."/>
            <person name="Schaack S."/>
            <person name="Shapiro H."/>
            <person name="Shiga Y."/>
            <person name="Skalitzky C."/>
            <person name="Smith Z."/>
            <person name="Souvorov A."/>
            <person name="Sung W."/>
            <person name="Tang Z."/>
            <person name="Tsuchiya D."/>
            <person name="Tu H."/>
            <person name="Vos H."/>
            <person name="Wang M."/>
            <person name="Wolf Y.I."/>
            <person name="Yamagata H."/>
            <person name="Yamada T."/>
            <person name="Ye Y."/>
            <person name="Shaw J.R."/>
            <person name="Andrews J."/>
            <person name="Crease T.J."/>
            <person name="Tang H."/>
            <person name="Lucas S.M."/>
            <person name="Robertson H.M."/>
            <person name="Bork P."/>
            <person name="Koonin E.V."/>
            <person name="Zdobnov E.M."/>
            <person name="Grigoriev I.V."/>
            <person name="Lynch M."/>
            <person name="Boore J.L."/>
        </authorList>
    </citation>
    <scope>NUCLEOTIDE SEQUENCE [LARGE SCALE GENOMIC DNA]</scope>
</reference>
<dbReference type="PANTHER" id="PTHR34859">
    <property type="entry name" value="UNNAMED PRODUCT"/>
    <property type="match status" value="1"/>
</dbReference>
<sequence>MISKQTIVITALALASVHGQADVNSTDSRLLQTTSADFCWKNSYGRGIGQVPQSCGVDQERLGLLCYPKCPAGYSRKGLDCHSNCPSGFRDDGLFCRMEEYGRGGGYPWKFGDALNDSGMYNRCEGDNGRGNCEKWGAVVYPKCKPGYSPFGCCICRPNPPNCGALGLGGQIDLSCAKKIIVGAPELGTCAASEDRDAGLCYKKCTDKYTGVGPVCWAQPPKGWVECGMGAASSSLKCAEAVKDQVVSVGSLVVNIVTLGAGSSTKALQAPAEASKLAQLKNSWDAIKAKPLVQGAIKAYDAANKGKTGYKAMGDLEKAQTTEDYIRLAATISSILDPSGVSGVIAAYTYSTCDKVKA</sequence>
<dbReference type="PANTHER" id="PTHR34859:SF2">
    <property type="entry name" value="LYSM DOMAIN-CONTAINING PROTEIN"/>
    <property type="match status" value="1"/>
</dbReference>
<protein>
    <submittedName>
        <fullName evidence="2">Uncharacterized protein</fullName>
    </submittedName>
</protein>
<keyword evidence="1" id="KW-0732">Signal</keyword>
<dbReference type="Proteomes" id="UP000000305">
    <property type="component" value="Unassembled WGS sequence"/>
</dbReference>
<dbReference type="eggNOG" id="ENOG502S6IW">
    <property type="taxonomic scope" value="Eukaryota"/>
</dbReference>
<accession>E9I6G0</accession>
<proteinExistence type="predicted"/>
<gene>
    <name evidence="2" type="ORF">DAPPUDRAFT_277575</name>
</gene>
<feature type="signal peptide" evidence="1">
    <location>
        <begin position="1"/>
        <end position="21"/>
    </location>
</feature>
<dbReference type="KEGG" id="dpx:DAPPUDRAFT_277575"/>
<dbReference type="AlphaFoldDB" id="E9I6G0"/>